<keyword evidence="1 7" id="KW-1003">Cell membrane</keyword>
<organism evidence="9 10">
    <name type="scientific">Halalkalibacter suaedae</name>
    <dbReference type="NCBI Taxonomy" id="2822140"/>
    <lineage>
        <taxon>Bacteria</taxon>
        <taxon>Bacillati</taxon>
        <taxon>Bacillota</taxon>
        <taxon>Bacilli</taxon>
        <taxon>Bacillales</taxon>
        <taxon>Bacillaceae</taxon>
        <taxon>Halalkalibacter</taxon>
    </lineage>
</organism>
<dbReference type="NCBIfam" id="TIGR02209">
    <property type="entry name" value="ftsL_broad"/>
    <property type="match status" value="1"/>
</dbReference>
<evidence type="ECO:0000256" key="1">
    <source>
        <dbReference type="ARBA" id="ARBA00022475"/>
    </source>
</evidence>
<evidence type="ECO:0000256" key="5">
    <source>
        <dbReference type="ARBA" id="ARBA00023136"/>
    </source>
</evidence>
<dbReference type="AlphaFoldDB" id="A0A940WX17"/>
<keyword evidence="3 7" id="KW-0812">Transmembrane</keyword>
<comment type="similarity">
    <text evidence="7">Belongs to the FtsL family.</text>
</comment>
<proteinExistence type="inferred from homology"/>
<dbReference type="InterPro" id="IPR007060">
    <property type="entry name" value="FtsL/DivIC"/>
</dbReference>
<reference evidence="9" key="1">
    <citation type="submission" date="2021-03" db="EMBL/GenBank/DDBJ databases">
        <title>Bacillus suaedae sp. nov., isolated from Suaeda aralocaspica.</title>
        <authorList>
            <person name="Lei R.F.R."/>
        </authorList>
    </citation>
    <scope>NUCLEOTIDE SEQUENCE</scope>
    <source>
        <strain evidence="9">YZJH907-2</strain>
    </source>
</reference>
<evidence type="ECO:0000313" key="10">
    <source>
        <dbReference type="Proteomes" id="UP000678228"/>
    </source>
</evidence>
<evidence type="ECO:0000256" key="7">
    <source>
        <dbReference type="HAMAP-Rule" id="MF_00910"/>
    </source>
</evidence>
<evidence type="ECO:0000256" key="4">
    <source>
        <dbReference type="ARBA" id="ARBA00022989"/>
    </source>
</evidence>
<feature type="transmembrane region" description="Helical" evidence="7">
    <location>
        <begin position="29"/>
        <end position="50"/>
    </location>
</feature>
<evidence type="ECO:0000256" key="6">
    <source>
        <dbReference type="ARBA" id="ARBA00023306"/>
    </source>
</evidence>
<evidence type="ECO:0000256" key="2">
    <source>
        <dbReference type="ARBA" id="ARBA00022618"/>
    </source>
</evidence>
<dbReference type="RefSeq" id="WP_210598039.1">
    <property type="nucleotide sequence ID" value="NZ_JAGKSQ010000005.1"/>
</dbReference>
<evidence type="ECO:0000313" key="9">
    <source>
        <dbReference type="EMBL" id="MBP3952132.1"/>
    </source>
</evidence>
<dbReference type="HAMAP" id="MF_00910">
    <property type="entry name" value="FtsL"/>
    <property type="match status" value="1"/>
</dbReference>
<dbReference type="InterPro" id="IPR011922">
    <property type="entry name" value="Cell_div_FtsL"/>
</dbReference>
<evidence type="ECO:0000256" key="3">
    <source>
        <dbReference type="ARBA" id="ARBA00022692"/>
    </source>
</evidence>
<dbReference type="Pfam" id="PF04977">
    <property type="entry name" value="DivIC"/>
    <property type="match status" value="1"/>
</dbReference>
<keyword evidence="5 7" id="KW-0472">Membrane</keyword>
<comment type="function">
    <text evidence="7">Essential cell division protein.</text>
</comment>
<comment type="subcellular location">
    <subcellularLocation>
        <location evidence="7">Cell membrane</location>
        <topology evidence="7">Single-pass type II membrane protein</topology>
    </subcellularLocation>
    <text evidence="7">Localizes to the division septum where it forms a ring structure.</text>
</comment>
<keyword evidence="10" id="KW-1185">Reference proteome</keyword>
<gene>
    <name evidence="7 9" type="primary">ftsL</name>
    <name evidence="9" type="ORF">J7W16_13405</name>
</gene>
<dbReference type="GO" id="GO:0032153">
    <property type="term" value="C:cell division site"/>
    <property type="evidence" value="ECO:0007669"/>
    <property type="project" value="UniProtKB-UniRule"/>
</dbReference>
<keyword evidence="6 7" id="KW-0131">Cell cycle</keyword>
<name>A0A940WX17_9BACI</name>
<dbReference type="Proteomes" id="UP000678228">
    <property type="component" value="Unassembled WGS sequence"/>
</dbReference>
<dbReference type="GO" id="GO:0043093">
    <property type="term" value="P:FtsZ-dependent cytokinesis"/>
    <property type="evidence" value="ECO:0007669"/>
    <property type="project" value="UniProtKB-UniRule"/>
</dbReference>
<keyword evidence="2 7" id="KW-0132">Cell division</keyword>
<accession>A0A940WX17</accession>
<evidence type="ECO:0000256" key="8">
    <source>
        <dbReference type="NCBIfam" id="TIGR02209"/>
    </source>
</evidence>
<dbReference type="EMBL" id="JAGKSQ010000005">
    <property type="protein sequence ID" value="MBP3952132.1"/>
    <property type="molecule type" value="Genomic_DNA"/>
</dbReference>
<protein>
    <recommendedName>
        <fullName evidence="7 8">Cell division protein FtsL</fullName>
    </recommendedName>
</protein>
<dbReference type="GO" id="GO:0005886">
    <property type="term" value="C:plasma membrane"/>
    <property type="evidence" value="ECO:0007669"/>
    <property type="project" value="UniProtKB-SubCell"/>
</dbReference>
<keyword evidence="4 7" id="KW-1133">Transmembrane helix</keyword>
<comment type="caution">
    <text evidence="9">The sequence shown here is derived from an EMBL/GenBank/DDBJ whole genome shotgun (WGS) entry which is preliminary data.</text>
</comment>
<sequence length="118" mass="13361">MVARQIQEQEQRQVQPKKRIRRIRTTVTLGERMIIGFMAIMTFVVLGIIVHNFASIYSVNQEVHKLEGDISKQVEVNEGLSLQVVELSAPDRILSIAKELGMSLDENKVKVVQQTSSN</sequence>